<dbReference type="Pfam" id="PF07883">
    <property type="entry name" value="Cupin_2"/>
    <property type="match status" value="1"/>
</dbReference>
<protein>
    <submittedName>
        <fullName evidence="4">Concanavalin A-like lectin/glucanase, subgroup</fullName>
    </submittedName>
</protein>
<dbReference type="InterPro" id="IPR011051">
    <property type="entry name" value="RmlC_Cupin_sf"/>
</dbReference>
<proteinExistence type="predicted"/>
<feature type="domain" description="N,N-dimethylformamidase beta subunit-like C-terminal" evidence="3">
    <location>
        <begin position="291"/>
        <end position="745"/>
    </location>
</feature>
<keyword evidence="5" id="KW-1185">Reference proteome</keyword>
<dbReference type="SUPFAM" id="SSF51182">
    <property type="entry name" value="RmlC-like cupins"/>
    <property type="match status" value="1"/>
</dbReference>
<comment type="caution">
    <text evidence="4">The sequence shown here is derived from an EMBL/GenBank/DDBJ whole genome shotgun (WGS) entry which is preliminary data.</text>
</comment>
<evidence type="ECO:0000313" key="5">
    <source>
        <dbReference type="Proteomes" id="UP001174694"/>
    </source>
</evidence>
<evidence type="ECO:0000259" key="3">
    <source>
        <dbReference type="Pfam" id="PF20254"/>
    </source>
</evidence>
<evidence type="ECO:0000259" key="2">
    <source>
        <dbReference type="Pfam" id="PF07883"/>
    </source>
</evidence>
<dbReference type="EMBL" id="JANBVO010000014">
    <property type="protein sequence ID" value="KAJ9145459.1"/>
    <property type="molecule type" value="Genomic_DNA"/>
</dbReference>
<feature type="domain" description="Cupin type-2" evidence="2">
    <location>
        <begin position="780"/>
        <end position="834"/>
    </location>
</feature>
<dbReference type="InterPro" id="IPR046540">
    <property type="entry name" value="DMFA2_C"/>
</dbReference>
<gene>
    <name evidence="4" type="ORF">NKR23_g5444</name>
</gene>
<evidence type="ECO:0000256" key="1">
    <source>
        <dbReference type="SAM" id="MobiDB-lite"/>
    </source>
</evidence>
<organism evidence="4 5">
    <name type="scientific">Pleurostoma richardsiae</name>
    <dbReference type="NCBI Taxonomy" id="41990"/>
    <lineage>
        <taxon>Eukaryota</taxon>
        <taxon>Fungi</taxon>
        <taxon>Dikarya</taxon>
        <taxon>Ascomycota</taxon>
        <taxon>Pezizomycotina</taxon>
        <taxon>Sordariomycetes</taxon>
        <taxon>Sordariomycetidae</taxon>
        <taxon>Calosphaeriales</taxon>
        <taxon>Pleurostomataceae</taxon>
        <taxon>Pleurostoma</taxon>
    </lineage>
</organism>
<dbReference type="Pfam" id="PF20254">
    <property type="entry name" value="DMFA2_C"/>
    <property type="match status" value="1"/>
</dbReference>
<dbReference type="InterPro" id="IPR014710">
    <property type="entry name" value="RmlC-like_jellyroll"/>
</dbReference>
<dbReference type="InterPro" id="IPR052044">
    <property type="entry name" value="PKS_Associated_Protein"/>
</dbReference>
<name>A0AA38RT29_9PEZI</name>
<evidence type="ECO:0000313" key="4">
    <source>
        <dbReference type="EMBL" id="KAJ9145459.1"/>
    </source>
</evidence>
<dbReference type="Proteomes" id="UP001174694">
    <property type="component" value="Unassembled WGS sequence"/>
</dbReference>
<dbReference type="AlphaFoldDB" id="A0AA38RT29"/>
<accession>A0AA38RT29</accession>
<dbReference type="InterPro" id="IPR013096">
    <property type="entry name" value="Cupin_2"/>
</dbReference>
<feature type="region of interest" description="Disordered" evidence="1">
    <location>
        <begin position="842"/>
        <end position="867"/>
    </location>
</feature>
<reference evidence="4" key="1">
    <citation type="submission" date="2022-07" db="EMBL/GenBank/DDBJ databases">
        <title>Fungi with potential for degradation of polypropylene.</title>
        <authorList>
            <person name="Gostincar C."/>
        </authorList>
    </citation>
    <scope>NUCLEOTIDE SEQUENCE</scope>
    <source>
        <strain evidence="4">EXF-13308</strain>
    </source>
</reference>
<dbReference type="PANTHER" id="PTHR36114:SF1">
    <property type="entry name" value="16.7 KDA PROTEIN IN WHIE LOCUS"/>
    <property type="match status" value="1"/>
</dbReference>
<dbReference type="CDD" id="cd02226">
    <property type="entry name" value="cupin_YdbB-like"/>
    <property type="match status" value="1"/>
</dbReference>
<sequence>MSTVYPVPEDYPKEIIGYAQPFIASPGDTVDIKVSCTESEYKYRVLRFLQTGYASPDGPPQDVEEITGIAPGTRKGRFQLAHAGSYALLEDIGFRPVDSGVRLAFYAQPWLVECDHIQTLVSTLDASTNAGIAVVLTEKGTIDVWIGLGDAGIQVVPSGFKPAQRRWVKIDVEVSAASVRLDFKPVSRMNEPAGKASAAEATLKGAFKSCSGENTQLLLAASLVKSPADKVQHHVPLNKFNGRLDTVIIEALGENARILAHYDFSIEIPSDFVYDVSGNRRTGTLVNAPSRAMKGHNWDGSETDWTKAAYGYGAIHFHEDDLDDAAWDTDFSIEIPEGTRSGVYGVEIQSTGSDTRDTVVFFVRPTEATTAKVGAKAAIVMSTFTYLAYANEKMFRPDNPARAEVPQDFESLDFYKDEAFYKQDRREDLGRSIYDVHRDHSGVIFSSYKRPLLNCRPDYVNWTGHRPRELSAELIILGYLERLGIPYDVLTDHELHLRGVAALRPYTTVLTGCHPEYPSLRSYLAYEDFLKEGGNMMYLGGNGFYWASETDCARPHRMEVRRGGQGVRTSYQEPGERIHSLNGRVGGLWRDCGKAANFMVGIGCCGEGTGAGVPYRMNTKLGEAYPDLKSWVFAGLVKNDDDREFVFGRNALGGFGGGASADEIDRVDFKYGSPENIVVLASSTGHPDTFGLFPEDSNFPMLKTLGTQTDLIRSDMTYYETSGGGAVFSVGSISWDLAVGWKNYDNDAAVVTANVLRSETWSPRLIAAINDHHVKVAKIDGEFIWHAHANSDELFYLMSGKLTIELEGRDPVIMQEGDVFVVPLRVRHRPVAENASVMLIEHESTANTGDESASDRTREVKDARAVG</sequence>
<feature type="compositionally biased region" description="Basic and acidic residues" evidence="1">
    <location>
        <begin position="853"/>
        <end position="867"/>
    </location>
</feature>
<dbReference type="Gene3D" id="2.60.120.10">
    <property type="entry name" value="Jelly Rolls"/>
    <property type="match status" value="1"/>
</dbReference>
<dbReference type="PANTHER" id="PTHR36114">
    <property type="entry name" value="16.7 KDA PROTEIN IN WHIE LOCUS"/>
    <property type="match status" value="1"/>
</dbReference>